<organism evidence="1 2">
    <name type="scientific">Bugula neritina</name>
    <name type="common">Brown bryozoan</name>
    <name type="synonym">Sertularia neritina</name>
    <dbReference type="NCBI Taxonomy" id="10212"/>
    <lineage>
        <taxon>Eukaryota</taxon>
        <taxon>Metazoa</taxon>
        <taxon>Spiralia</taxon>
        <taxon>Lophotrochozoa</taxon>
        <taxon>Bryozoa</taxon>
        <taxon>Gymnolaemata</taxon>
        <taxon>Cheilostomatida</taxon>
        <taxon>Flustrina</taxon>
        <taxon>Buguloidea</taxon>
        <taxon>Bugulidae</taxon>
        <taxon>Bugula</taxon>
    </lineage>
</organism>
<protein>
    <submittedName>
        <fullName evidence="1">Uncharacterized protein</fullName>
    </submittedName>
</protein>
<accession>A0A7J7JPW4</accession>
<dbReference type="EMBL" id="VXIV02002088">
    <property type="protein sequence ID" value="KAF6027466.1"/>
    <property type="molecule type" value="Genomic_DNA"/>
</dbReference>
<keyword evidence="2" id="KW-1185">Reference proteome</keyword>
<name>A0A7J7JPW4_BUGNE</name>
<dbReference type="AlphaFoldDB" id="A0A7J7JPW4"/>
<comment type="caution">
    <text evidence="1">The sequence shown here is derived from an EMBL/GenBank/DDBJ whole genome shotgun (WGS) entry which is preliminary data.</text>
</comment>
<reference evidence="1" key="1">
    <citation type="submission" date="2020-06" db="EMBL/GenBank/DDBJ databases">
        <title>Draft genome of Bugula neritina, a colonial animal packing powerful symbionts and potential medicines.</title>
        <authorList>
            <person name="Rayko M."/>
        </authorList>
    </citation>
    <scope>NUCLEOTIDE SEQUENCE [LARGE SCALE GENOMIC DNA]</scope>
    <source>
        <strain evidence="1">Kwan_BN1</strain>
    </source>
</reference>
<dbReference type="Proteomes" id="UP000593567">
    <property type="component" value="Unassembled WGS sequence"/>
</dbReference>
<sequence>MKKNCIMAKSAANYRSFSPPLPHSKSNHHVINRLLEKRLSCDLSNLRYLLLFRILKLMQVDAIASLSTQD</sequence>
<proteinExistence type="predicted"/>
<gene>
    <name evidence="1" type="ORF">EB796_014228</name>
</gene>
<evidence type="ECO:0000313" key="1">
    <source>
        <dbReference type="EMBL" id="KAF6027466.1"/>
    </source>
</evidence>
<evidence type="ECO:0000313" key="2">
    <source>
        <dbReference type="Proteomes" id="UP000593567"/>
    </source>
</evidence>